<evidence type="ECO:0000313" key="2">
    <source>
        <dbReference type="Proteomes" id="UP001595851"/>
    </source>
</evidence>
<reference evidence="2" key="1">
    <citation type="journal article" date="2019" name="Int. J. Syst. Evol. Microbiol.">
        <title>The Global Catalogue of Microorganisms (GCM) 10K type strain sequencing project: providing services to taxonomists for standard genome sequencing and annotation.</title>
        <authorList>
            <consortium name="The Broad Institute Genomics Platform"/>
            <consortium name="The Broad Institute Genome Sequencing Center for Infectious Disease"/>
            <person name="Wu L."/>
            <person name="Ma J."/>
        </authorList>
    </citation>
    <scope>NUCLEOTIDE SEQUENCE [LARGE SCALE GENOMIC DNA]</scope>
    <source>
        <strain evidence="2">TBRC 1276</strain>
    </source>
</reference>
<dbReference type="InterPro" id="IPR025850">
    <property type="entry name" value="SUKH-3"/>
</dbReference>
<dbReference type="Pfam" id="PF14433">
    <property type="entry name" value="SUKH-3"/>
    <property type="match status" value="1"/>
</dbReference>
<gene>
    <name evidence="1" type="ORF">ACFOY2_01895</name>
</gene>
<evidence type="ECO:0000313" key="1">
    <source>
        <dbReference type="EMBL" id="MFC4005957.1"/>
    </source>
</evidence>
<dbReference type="RefSeq" id="WP_379526123.1">
    <property type="nucleotide sequence ID" value="NZ_JBHSBI010000001.1"/>
</dbReference>
<organism evidence="1 2">
    <name type="scientific">Nonomuraea purpurea</name>
    <dbReference type="NCBI Taxonomy" id="1849276"/>
    <lineage>
        <taxon>Bacteria</taxon>
        <taxon>Bacillati</taxon>
        <taxon>Actinomycetota</taxon>
        <taxon>Actinomycetes</taxon>
        <taxon>Streptosporangiales</taxon>
        <taxon>Streptosporangiaceae</taxon>
        <taxon>Nonomuraea</taxon>
    </lineage>
</organism>
<keyword evidence="2" id="KW-1185">Reference proteome</keyword>
<name>A0ABV8FW36_9ACTN</name>
<comment type="caution">
    <text evidence="1">The sequence shown here is derived from an EMBL/GenBank/DDBJ whole genome shotgun (WGS) entry which is preliminary data.</text>
</comment>
<proteinExistence type="predicted"/>
<protein>
    <submittedName>
        <fullName evidence="1">SUKH-3 domain-containing protein</fullName>
    </submittedName>
</protein>
<dbReference type="EMBL" id="JBHSBI010000001">
    <property type="protein sequence ID" value="MFC4005957.1"/>
    <property type="molecule type" value="Genomic_DNA"/>
</dbReference>
<accession>A0ABV8FW36</accession>
<dbReference type="Proteomes" id="UP001595851">
    <property type="component" value="Unassembled WGS sequence"/>
</dbReference>
<sequence length="180" mass="19551">MIITGVSLRGRCPMGRTLLEAETIEKLTEAGWQPGRNIGDQVDRWVEEIRVIHQRRNLQAGPGFSDDLGYAEPPVTVLDMLREFGGLDVNVTGPGRTMRKHPFQLDPTIGLLSPRAYAQLSGMARSVAFPIGILYGDGAALAGDERGRVLLIGSTGEMLVGTDIHEALNNLVQGVMPDYL</sequence>